<dbReference type="RefSeq" id="WP_064040977.1">
    <property type="nucleotide sequence ID" value="NZ_LUUJ01000086.1"/>
</dbReference>
<evidence type="ECO:0000313" key="1">
    <source>
        <dbReference type="EMBL" id="OAI14808.1"/>
    </source>
</evidence>
<gene>
    <name evidence="1" type="ORF">A1507_00980</name>
</gene>
<comment type="caution">
    <text evidence="1">The sequence shown here is derived from an EMBL/GenBank/DDBJ whole genome shotgun (WGS) entry which is preliminary data.</text>
</comment>
<dbReference type="OrthoDB" id="9907713at2"/>
<evidence type="ECO:0000313" key="2">
    <source>
        <dbReference type="Proteomes" id="UP000077857"/>
    </source>
</evidence>
<name>A0A177N9V7_9GAMM</name>
<dbReference type="Proteomes" id="UP000077857">
    <property type="component" value="Unassembled WGS sequence"/>
</dbReference>
<dbReference type="AlphaFoldDB" id="A0A177N9V7"/>
<dbReference type="EMBL" id="LUUJ01000086">
    <property type="protein sequence ID" value="OAI14808.1"/>
    <property type="molecule type" value="Genomic_DNA"/>
</dbReference>
<proteinExistence type="predicted"/>
<protein>
    <submittedName>
        <fullName evidence="1">Uncharacterized protein</fullName>
    </submittedName>
</protein>
<organism evidence="1 2">
    <name type="scientific">Methylomonas koyamae</name>
    <dbReference type="NCBI Taxonomy" id="702114"/>
    <lineage>
        <taxon>Bacteria</taxon>
        <taxon>Pseudomonadati</taxon>
        <taxon>Pseudomonadota</taxon>
        <taxon>Gammaproteobacteria</taxon>
        <taxon>Methylococcales</taxon>
        <taxon>Methylococcaceae</taxon>
        <taxon>Methylomonas</taxon>
    </lineage>
</organism>
<reference evidence="1 2" key="1">
    <citation type="submission" date="2016-03" db="EMBL/GenBank/DDBJ databases">
        <authorList>
            <person name="Ploux O."/>
        </authorList>
    </citation>
    <scope>NUCLEOTIDE SEQUENCE [LARGE SCALE GENOMIC DNA]</scope>
    <source>
        <strain evidence="1 2">R-45378</strain>
    </source>
</reference>
<sequence length="68" mass="8004">MSTISLEALLRTVSEQEAQIVELKRQVMWLQSLLENQRRLHLAQELVQMVCQYPDKLDRPMVVSTEIH</sequence>
<accession>A0A177N9V7</accession>